<evidence type="ECO:0000313" key="5">
    <source>
        <dbReference type="Proteomes" id="UP000809587"/>
    </source>
</evidence>
<comment type="similarity">
    <text evidence="2">Belongs to the CDP-alcohol phosphatidyltransferase class-I family.</text>
</comment>
<feature type="transmembrane region" description="Helical" evidence="3">
    <location>
        <begin position="67"/>
        <end position="86"/>
    </location>
</feature>
<protein>
    <submittedName>
        <fullName evidence="4">CDP-alcohol phosphatidyltransferase family protein</fullName>
    </submittedName>
</protein>
<keyword evidence="1 2" id="KW-0808">Transferase</keyword>
<dbReference type="InterPro" id="IPR048254">
    <property type="entry name" value="CDP_ALCOHOL_P_TRANSF_CS"/>
</dbReference>
<dbReference type="PROSITE" id="PS00379">
    <property type="entry name" value="CDP_ALCOHOL_P_TRANSF"/>
    <property type="match status" value="1"/>
</dbReference>
<reference evidence="4 5" key="1">
    <citation type="submission" date="2021-02" db="EMBL/GenBank/DDBJ databases">
        <authorList>
            <person name="Lee D.-H."/>
        </authorList>
    </citation>
    <scope>NUCLEOTIDE SEQUENCE [LARGE SCALE GENOMIC DNA]</scope>
    <source>
        <strain evidence="4 5">MMS20-R2-29</strain>
    </source>
</reference>
<feature type="transmembrane region" description="Helical" evidence="3">
    <location>
        <begin position="147"/>
        <end position="168"/>
    </location>
</feature>
<dbReference type="EMBL" id="JAFEUO010000006">
    <property type="protein sequence ID" value="MBM7085295.1"/>
    <property type="molecule type" value="Genomic_DNA"/>
</dbReference>
<keyword evidence="5" id="KW-1185">Reference proteome</keyword>
<evidence type="ECO:0000256" key="2">
    <source>
        <dbReference type="RuleBase" id="RU003750"/>
    </source>
</evidence>
<proteinExistence type="inferred from homology"/>
<organism evidence="4 5">
    <name type="scientific">Micromonospora humidisoli</name>
    <dbReference type="NCBI Taxonomy" id="2807622"/>
    <lineage>
        <taxon>Bacteria</taxon>
        <taxon>Bacillati</taxon>
        <taxon>Actinomycetota</taxon>
        <taxon>Actinomycetes</taxon>
        <taxon>Micromonosporales</taxon>
        <taxon>Micromonosporaceae</taxon>
        <taxon>Micromonospora</taxon>
    </lineage>
</organism>
<dbReference type="Proteomes" id="UP000809587">
    <property type="component" value="Unassembled WGS sequence"/>
</dbReference>
<name>A0ABS2JFK6_9ACTN</name>
<comment type="caution">
    <text evidence="4">The sequence shown here is derived from an EMBL/GenBank/DDBJ whole genome shotgun (WGS) entry which is preliminary data.</text>
</comment>
<evidence type="ECO:0000256" key="1">
    <source>
        <dbReference type="ARBA" id="ARBA00022679"/>
    </source>
</evidence>
<feature type="transmembrane region" description="Helical" evidence="3">
    <location>
        <begin position="33"/>
        <end position="51"/>
    </location>
</feature>
<keyword evidence="3" id="KW-0812">Transmembrane</keyword>
<gene>
    <name evidence="4" type="ORF">JQN84_22485</name>
</gene>
<accession>A0ABS2JFK6</accession>
<dbReference type="Pfam" id="PF01066">
    <property type="entry name" value="CDP-OH_P_transf"/>
    <property type="match status" value="1"/>
</dbReference>
<feature type="transmembrane region" description="Helical" evidence="3">
    <location>
        <begin position="180"/>
        <end position="198"/>
    </location>
</feature>
<evidence type="ECO:0000256" key="3">
    <source>
        <dbReference type="SAM" id="Phobius"/>
    </source>
</evidence>
<keyword evidence="3" id="KW-1133">Transmembrane helix</keyword>
<dbReference type="InterPro" id="IPR043130">
    <property type="entry name" value="CDP-OH_PTrfase_TM_dom"/>
</dbReference>
<dbReference type="Gene3D" id="1.20.120.1760">
    <property type="match status" value="1"/>
</dbReference>
<evidence type="ECO:0000313" key="4">
    <source>
        <dbReference type="EMBL" id="MBM7085295.1"/>
    </source>
</evidence>
<sequence length="280" mass="29097">MSRVRTGPVLGLTAQTVLLAGLAATVGLDVAGWLAGLGYGVVTCVALQRGLRHRGVDRLGPADRVTLTRGVLVGGVTALVVTGFSGPTPLSVLVPMTAVALALDAVDGWVARRTGTASALGARFDMEVDAFLILVLSVQVTPVVGPWVLAIGGLRYAFVVAGWLLPWMRGTLPPRFWRKVVAATQGVLLLVVAADVLARPVTAVLAAVALALLVESFGHDVGWLWWHRSTRPARVAAPTPVAALPGVAPLPAVAALPSVPSVRPRVDSITDRSFVAHQPV</sequence>
<dbReference type="RefSeq" id="WP_204960509.1">
    <property type="nucleotide sequence ID" value="NZ_JAFEUO010000006.1"/>
</dbReference>
<keyword evidence="3" id="KW-0472">Membrane</keyword>
<dbReference type="InterPro" id="IPR000462">
    <property type="entry name" value="CDP-OH_P_trans"/>
</dbReference>